<protein>
    <recommendedName>
        <fullName evidence="3">DUF4905 domain-containing protein</fullName>
    </recommendedName>
</protein>
<dbReference type="Pfam" id="PF16248">
    <property type="entry name" value="DUF4905"/>
    <property type="match status" value="1"/>
</dbReference>
<gene>
    <name evidence="1" type="ORF">M23134_03042</name>
</gene>
<dbReference type="AlphaFoldDB" id="A1ZZ87"/>
<organism evidence="1 2">
    <name type="scientific">Microscilla marina ATCC 23134</name>
    <dbReference type="NCBI Taxonomy" id="313606"/>
    <lineage>
        <taxon>Bacteria</taxon>
        <taxon>Pseudomonadati</taxon>
        <taxon>Bacteroidota</taxon>
        <taxon>Cytophagia</taxon>
        <taxon>Cytophagales</taxon>
        <taxon>Microscillaceae</taxon>
        <taxon>Microscilla</taxon>
    </lineage>
</organism>
<dbReference type="EMBL" id="AAWS01000074">
    <property type="protein sequence ID" value="EAY24288.1"/>
    <property type="molecule type" value="Genomic_DNA"/>
</dbReference>
<evidence type="ECO:0000313" key="1">
    <source>
        <dbReference type="EMBL" id="EAY24288.1"/>
    </source>
</evidence>
<dbReference type="RefSeq" id="WP_002705082.1">
    <property type="nucleotide sequence ID" value="NZ_AAWS01000074.1"/>
</dbReference>
<dbReference type="OrthoDB" id="849670at2"/>
<proteinExistence type="predicted"/>
<comment type="caution">
    <text evidence="1">The sequence shown here is derived from an EMBL/GenBank/DDBJ whole genome shotgun (WGS) entry which is preliminary data.</text>
</comment>
<evidence type="ECO:0000313" key="2">
    <source>
        <dbReference type="Proteomes" id="UP000004095"/>
    </source>
</evidence>
<keyword evidence="2" id="KW-1185">Reference proteome</keyword>
<dbReference type="Proteomes" id="UP000004095">
    <property type="component" value="Unassembled WGS sequence"/>
</dbReference>
<accession>A1ZZ87</accession>
<name>A1ZZ87_MICM2</name>
<dbReference type="eggNOG" id="ENOG5032UCS">
    <property type="taxonomic scope" value="Bacteria"/>
</dbReference>
<reference evidence="1 2" key="1">
    <citation type="submission" date="2007-01" db="EMBL/GenBank/DDBJ databases">
        <authorList>
            <person name="Haygood M."/>
            <person name="Podell S."/>
            <person name="Anderson C."/>
            <person name="Hopkinson B."/>
            <person name="Roe K."/>
            <person name="Barbeau K."/>
            <person name="Gaasterland T."/>
            <person name="Ferriera S."/>
            <person name="Johnson J."/>
            <person name="Kravitz S."/>
            <person name="Beeson K."/>
            <person name="Sutton G."/>
            <person name="Rogers Y.-H."/>
            <person name="Friedman R."/>
            <person name="Frazier M."/>
            <person name="Venter J.C."/>
        </authorList>
    </citation>
    <scope>NUCLEOTIDE SEQUENCE [LARGE SCALE GENOMIC DNA]</scope>
    <source>
        <strain evidence="1 2">ATCC 23134</strain>
    </source>
</reference>
<sequence>MMEVSFIQELPTGLSIALNEQVWKILVDDTAPLLVIQTRNGEAYQTSFTAVDIHQNQALWQNFTLEESWWLGMAELHAGVLLLYTYPDTQKPQSQGIIAIDVATQQILWQTQKANFYQITQGQVLTISFEQSTKVYQLLDLKTGEVLEQFREFESLDVLKNENNKAIFPFHYYNEMAYFQTVAIFLKKKFNLQIVQAVDYLEYENFIIISYFHQSTQGLANNLLVLNHQNQVLLHQNIAQQLTGIGLDTFFVFEKQVFFVKHKTHLMSLKL</sequence>
<dbReference type="InterPro" id="IPR032595">
    <property type="entry name" value="DUF4905"/>
</dbReference>
<evidence type="ECO:0008006" key="3">
    <source>
        <dbReference type="Google" id="ProtNLM"/>
    </source>
</evidence>